<dbReference type="EMBL" id="BAABGT010000025">
    <property type="protein sequence ID" value="GAA4542365.1"/>
    <property type="molecule type" value="Genomic_DNA"/>
</dbReference>
<dbReference type="Pfam" id="PF03861">
    <property type="entry name" value="ANTAR"/>
    <property type="match status" value="1"/>
</dbReference>
<dbReference type="InterPro" id="IPR012074">
    <property type="entry name" value="GAF_ANTAR"/>
</dbReference>
<keyword evidence="4" id="KW-0804">Transcription</keyword>
<organism evidence="6 7">
    <name type="scientific">Pseudonocardia xishanensis</name>
    <dbReference type="NCBI Taxonomy" id="630995"/>
    <lineage>
        <taxon>Bacteria</taxon>
        <taxon>Bacillati</taxon>
        <taxon>Actinomycetota</taxon>
        <taxon>Actinomycetes</taxon>
        <taxon>Pseudonocardiales</taxon>
        <taxon>Pseudonocardiaceae</taxon>
        <taxon>Pseudonocardia</taxon>
    </lineage>
</organism>
<keyword evidence="3" id="KW-0805">Transcription regulation</keyword>
<dbReference type="InterPro" id="IPR003018">
    <property type="entry name" value="GAF"/>
</dbReference>
<dbReference type="Pfam" id="PF13185">
    <property type="entry name" value="GAF_2"/>
    <property type="match status" value="1"/>
</dbReference>
<dbReference type="SMART" id="SM00065">
    <property type="entry name" value="GAF"/>
    <property type="match status" value="1"/>
</dbReference>
<protein>
    <submittedName>
        <fullName evidence="6">GAF and ANTAR domain-containing protein</fullName>
    </submittedName>
</protein>
<evidence type="ECO:0000256" key="1">
    <source>
        <dbReference type="ARBA" id="ARBA00022679"/>
    </source>
</evidence>
<dbReference type="SUPFAM" id="SSF55781">
    <property type="entry name" value="GAF domain-like"/>
    <property type="match status" value="1"/>
</dbReference>
<dbReference type="InterPro" id="IPR036388">
    <property type="entry name" value="WH-like_DNA-bd_sf"/>
</dbReference>
<keyword evidence="2" id="KW-0418">Kinase</keyword>
<keyword evidence="1" id="KW-0808">Transferase</keyword>
<accession>A0ABP8RLU7</accession>
<name>A0ABP8RLU7_9PSEU</name>
<sequence length="236" mass="25530">MSDPHDELLARDFSVIARQLQAEDGAGPTQDRITRTATHTVDGCDHAAISLVVHNGVIRTVAATDDVPVRVDALQYEVREGPCLDSIRTHDVFMTGDLAVESRWPRSAARAAAETGVRSMLAVRLFLGGDTIGALNLYSRTADAFDDHSCAVAAILAAHGAVALTAVQHERRAEQLASALESNRRIGVAMGVLMAREHVDEDEAFALLRRASQRLNLKLRDVADQVVETGRAPHVR</sequence>
<evidence type="ECO:0000256" key="3">
    <source>
        <dbReference type="ARBA" id="ARBA00023015"/>
    </source>
</evidence>
<dbReference type="InterPro" id="IPR029016">
    <property type="entry name" value="GAF-like_dom_sf"/>
</dbReference>
<dbReference type="RefSeq" id="WP_345414578.1">
    <property type="nucleotide sequence ID" value="NZ_BAABGT010000025.1"/>
</dbReference>
<dbReference type="SUPFAM" id="SSF52172">
    <property type="entry name" value="CheY-like"/>
    <property type="match status" value="1"/>
</dbReference>
<dbReference type="SMART" id="SM01012">
    <property type="entry name" value="ANTAR"/>
    <property type="match status" value="1"/>
</dbReference>
<reference evidence="7" key="1">
    <citation type="journal article" date="2019" name="Int. J. Syst. Evol. Microbiol.">
        <title>The Global Catalogue of Microorganisms (GCM) 10K type strain sequencing project: providing services to taxonomists for standard genome sequencing and annotation.</title>
        <authorList>
            <consortium name="The Broad Institute Genomics Platform"/>
            <consortium name="The Broad Institute Genome Sequencing Center for Infectious Disease"/>
            <person name="Wu L."/>
            <person name="Ma J."/>
        </authorList>
    </citation>
    <scope>NUCLEOTIDE SEQUENCE [LARGE SCALE GENOMIC DNA]</scope>
    <source>
        <strain evidence="7">JCM 17906</strain>
    </source>
</reference>
<dbReference type="PIRSF" id="PIRSF036625">
    <property type="entry name" value="GAF_ANTAR"/>
    <property type="match status" value="1"/>
</dbReference>
<dbReference type="Gene3D" id="3.30.450.40">
    <property type="match status" value="1"/>
</dbReference>
<dbReference type="InterPro" id="IPR005561">
    <property type="entry name" value="ANTAR"/>
</dbReference>
<keyword evidence="7" id="KW-1185">Reference proteome</keyword>
<evidence type="ECO:0000313" key="7">
    <source>
        <dbReference type="Proteomes" id="UP001501598"/>
    </source>
</evidence>
<dbReference type="PROSITE" id="PS50921">
    <property type="entry name" value="ANTAR"/>
    <property type="match status" value="1"/>
</dbReference>
<evidence type="ECO:0000259" key="5">
    <source>
        <dbReference type="PROSITE" id="PS50921"/>
    </source>
</evidence>
<evidence type="ECO:0000313" key="6">
    <source>
        <dbReference type="EMBL" id="GAA4542365.1"/>
    </source>
</evidence>
<proteinExistence type="predicted"/>
<evidence type="ECO:0000256" key="4">
    <source>
        <dbReference type="ARBA" id="ARBA00023163"/>
    </source>
</evidence>
<dbReference type="Proteomes" id="UP001501598">
    <property type="component" value="Unassembled WGS sequence"/>
</dbReference>
<dbReference type="InterPro" id="IPR011006">
    <property type="entry name" value="CheY-like_superfamily"/>
</dbReference>
<evidence type="ECO:0000256" key="2">
    <source>
        <dbReference type="ARBA" id="ARBA00022777"/>
    </source>
</evidence>
<comment type="caution">
    <text evidence="6">The sequence shown here is derived from an EMBL/GenBank/DDBJ whole genome shotgun (WGS) entry which is preliminary data.</text>
</comment>
<gene>
    <name evidence="6" type="ORF">GCM10023175_17600</name>
</gene>
<dbReference type="Gene3D" id="1.10.10.10">
    <property type="entry name" value="Winged helix-like DNA-binding domain superfamily/Winged helix DNA-binding domain"/>
    <property type="match status" value="1"/>
</dbReference>
<feature type="domain" description="ANTAR" evidence="5">
    <location>
        <begin position="166"/>
        <end position="227"/>
    </location>
</feature>